<organism evidence="1 2">
    <name type="scientific">Arabidopsis thaliana</name>
    <name type="common">Mouse-ear cress</name>
    <dbReference type="NCBI Taxonomy" id="3702"/>
    <lineage>
        <taxon>Eukaryota</taxon>
        <taxon>Viridiplantae</taxon>
        <taxon>Streptophyta</taxon>
        <taxon>Embryophyta</taxon>
        <taxon>Tracheophyta</taxon>
        <taxon>Spermatophyta</taxon>
        <taxon>Magnoliopsida</taxon>
        <taxon>eudicotyledons</taxon>
        <taxon>Gunneridae</taxon>
        <taxon>Pentapetalae</taxon>
        <taxon>rosids</taxon>
        <taxon>malvids</taxon>
        <taxon>Brassicales</taxon>
        <taxon>Brassicaceae</taxon>
        <taxon>Camelineae</taxon>
        <taxon>Arabidopsis</taxon>
    </lineage>
</organism>
<name>A0A5S9XQU9_ARATH</name>
<evidence type="ECO:0000313" key="1">
    <source>
        <dbReference type="EMBL" id="CAA0393867.1"/>
    </source>
</evidence>
<accession>A0A5S9XQU9</accession>
<gene>
    <name evidence="1" type="ORF">C24_LOCUS17217</name>
</gene>
<dbReference type="AlphaFoldDB" id="A0A5S9XQU9"/>
<reference evidence="1 2" key="1">
    <citation type="submission" date="2019-12" db="EMBL/GenBank/DDBJ databases">
        <authorList>
            <person name="Jiao W.-B."/>
            <person name="Schneeberger K."/>
        </authorList>
    </citation>
    <scope>NUCLEOTIDE SEQUENCE [LARGE SCALE GENOMIC DNA]</scope>
    <source>
        <strain evidence="2">cv. C24</strain>
    </source>
</reference>
<protein>
    <submittedName>
        <fullName evidence="1">Uncharacterized protein</fullName>
    </submittedName>
</protein>
<dbReference type="OrthoDB" id="10406906at2759"/>
<evidence type="ECO:0000313" key="2">
    <source>
        <dbReference type="Proteomes" id="UP000434276"/>
    </source>
</evidence>
<sequence length="123" mass="13765">MCWDSFKNVLWCLDDVVRCLGRPPLYRRRMDASRSITSIPCTLPKGHIRSLHPSERSYPFLASFGDATVHWYPLDLTPFGRDNSSSVSYHSPPARVSADRTTQLGQYSISSLSSVELSVSSPS</sequence>
<proteinExistence type="predicted"/>
<dbReference type="Proteomes" id="UP000434276">
    <property type="component" value="Unassembled WGS sequence"/>
</dbReference>
<dbReference type="EMBL" id="CACSHJ010000095">
    <property type="protein sequence ID" value="CAA0393867.1"/>
    <property type="molecule type" value="Genomic_DNA"/>
</dbReference>